<dbReference type="InterPro" id="IPR000742">
    <property type="entry name" value="EGF"/>
</dbReference>
<comment type="caution">
    <text evidence="3">Lacks conserved residue(s) required for the propagation of feature annotation.</text>
</comment>
<dbReference type="STRING" id="30732.ENSOMEP00000004398"/>
<dbReference type="PANTHER" id="PTHR10740">
    <property type="entry name" value="TRANSFORMING GROWTH FACTOR ALPHA"/>
    <property type="match status" value="1"/>
</dbReference>
<dbReference type="PANTHER" id="PTHR10740:SF3">
    <property type="entry name" value="PROBETACELLULIN"/>
    <property type="match status" value="1"/>
</dbReference>
<accession>A0A3B3BH85</accession>
<evidence type="ECO:0000256" key="3">
    <source>
        <dbReference type="PROSITE-ProRule" id="PRU00076"/>
    </source>
</evidence>
<feature type="domain" description="EGF-like" evidence="7">
    <location>
        <begin position="58"/>
        <end position="98"/>
    </location>
</feature>
<dbReference type="Proteomes" id="UP000261560">
    <property type="component" value="Unplaced"/>
</dbReference>
<dbReference type="RefSeq" id="XP_024154464.1">
    <property type="nucleotide sequence ID" value="XM_024298696.2"/>
</dbReference>
<dbReference type="GO" id="GO:0008083">
    <property type="term" value="F:growth factor activity"/>
    <property type="evidence" value="ECO:0007669"/>
    <property type="project" value="TreeGrafter"/>
</dbReference>
<sequence>MAEVYKLYMGIITALALCKYSLAEWNSTDGSTNQTVSPCHLHGDRDNCTEDTGDWTGHFSRCPEELTFYCVHGECRYIEEQKAPSCRCQGGFSGSRCEYVDLDTHTGERRRRLIIGCTIAVLAFLIVLILSICICSNRRFRLWWRSRRRRRRGEEPKKETEKLKMMEASAASAADSTETTHINSV</sequence>
<evidence type="ECO:0000256" key="1">
    <source>
        <dbReference type="ARBA" id="ARBA00022536"/>
    </source>
</evidence>
<keyword evidence="2 3" id="KW-1015">Disulfide bond</keyword>
<dbReference type="GO" id="GO:0045840">
    <property type="term" value="P:positive regulation of mitotic nuclear division"/>
    <property type="evidence" value="ECO:0007669"/>
    <property type="project" value="TreeGrafter"/>
</dbReference>
<dbReference type="GeneTree" id="ENSGT00940000160508"/>
<feature type="transmembrane region" description="Helical" evidence="5">
    <location>
        <begin position="113"/>
        <end position="140"/>
    </location>
</feature>
<keyword evidence="5" id="KW-0472">Membrane</keyword>
<keyword evidence="5" id="KW-0812">Transmembrane</keyword>
<dbReference type="PROSITE" id="PS01186">
    <property type="entry name" value="EGF_2"/>
    <property type="match status" value="1"/>
</dbReference>
<dbReference type="PROSITE" id="PS50026">
    <property type="entry name" value="EGF_3"/>
    <property type="match status" value="1"/>
</dbReference>
<reference evidence="8" key="2">
    <citation type="submission" date="2025-09" db="UniProtKB">
        <authorList>
            <consortium name="Ensembl"/>
        </authorList>
    </citation>
    <scope>IDENTIFICATION</scope>
</reference>
<dbReference type="GO" id="GO:0005154">
    <property type="term" value="F:epidermal growth factor receptor binding"/>
    <property type="evidence" value="ECO:0007669"/>
    <property type="project" value="TreeGrafter"/>
</dbReference>
<keyword evidence="6" id="KW-0732">Signal</keyword>
<dbReference type="SUPFAM" id="SSF57196">
    <property type="entry name" value="EGF/Laminin"/>
    <property type="match status" value="1"/>
</dbReference>
<feature type="region of interest" description="Disordered" evidence="4">
    <location>
        <begin position="154"/>
        <end position="185"/>
    </location>
</feature>
<dbReference type="PRINTS" id="PR00009">
    <property type="entry name" value="EGFTGF"/>
</dbReference>
<organism evidence="8 9">
    <name type="scientific">Oryzias melastigma</name>
    <name type="common">Marine medaka</name>
    <dbReference type="NCBI Taxonomy" id="30732"/>
    <lineage>
        <taxon>Eukaryota</taxon>
        <taxon>Metazoa</taxon>
        <taxon>Chordata</taxon>
        <taxon>Craniata</taxon>
        <taxon>Vertebrata</taxon>
        <taxon>Euteleostomi</taxon>
        <taxon>Actinopterygii</taxon>
        <taxon>Neopterygii</taxon>
        <taxon>Teleostei</taxon>
        <taxon>Neoteleostei</taxon>
        <taxon>Acanthomorphata</taxon>
        <taxon>Ovalentaria</taxon>
        <taxon>Atherinomorphae</taxon>
        <taxon>Beloniformes</taxon>
        <taxon>Adrianichthyidae</taxon>
        <taxon>Oryziinae</taxon>
        <taxon>Oryzias</taxon>
    </lineage>
</organism>
<evidence type="ECO:0000313" key="9">
    <source>
        <dbReference type="Proteomes" id="UP000261560"/>
    </source>
</evidence>
<evidence type="ECO:0000259" key="7">
    <source>
        <dbReference type="PROSITE" id="PS50026"/>
    </source>
</evidence>
<dbReference type="Gene3D" id="2.10.25.10">
    <property type="entry name" value="Laminin"/>
    <property type="match status" value="1"/>
</dbReference>
<dbReference type="CTD" id="685"/>
<keyword evidence="1 3" id="KW-0245">EGF-like domain</keyword>
<dbReference type="AlphaFoldDB" id="A0A3B3BH85"/>
<feature type="chain" id="PRO_5017256950" evidence="6">
    <location>
        <begin position="24"/>
        <end position="185"/>
    </location>
</feature>
<name>A0A3B3BH85_ORYME</name>
<dbReference type="PaxDb" id="30732-ENSOMEP00000004398"/>
<keyword evidence="9" id="KW-1185">Reference proteome</keyword>
<dbReference type="Ensembl" id="ENSOMET00000009228.1">
    <property type="protein sequence ID" value="ENSOMEP00000004398.1"/>
    <property type="gene ID" value="ENSOMEG00000005343.1"/>
</dbReference>
<evidence type="ECO:0000313" key="8">
    <source>
        <dbReference type="Ensembl" id="ENSOMEP00000004398.1"/>
    </source>
</evidence>
<dbReference type="GeneID" id="112162798"/>
<dbReference type="OMA" id="QPKRKGH"/>
<feature type="compositionally biased region" description="Low complexity" evidence="4">
    <location>
        <begin position="167"/>
        <end position="185"/>
    </location>
</feature>
<evidence type="ECO:0000256" key="6">
    <source>
        <dbReference type="SAM" id="SignalP"/>
    </source>
</evidence>
<keyword evidence="5" id="KW-1133">Transmembrane helix</keyword>
<reference evidence="8" key="1">
    <citation type="submission" date="2025-08" db="UniProtKB">
        <authorList>
            <consortium name="Ensembl"/>
        </authorList>
    </citation>
    <scope>IDENTIFICATION</scope>
</reference>
<dbReference type="GO" id="GO:0005615">
    <property type="term" value="C:extracellular space"/>
    <property type="evidence" value="ECO:0007669"/>
    <property type="project" value="TreeGrafter"/>
</dbReference>
<proteinExistence type="predicted"/>
<evidence type="ECO:0000256" key="5">
    <source>
        <dbReference type="SAM" id="Phobius"/>
    </source>
</evidence>
<dbReference type="GO" id="GO:0008284">
    <property type="term" value="P:positive regulation of cell population proliferation"/>
    <property type="evidence" value="ECO:0007669"/>
    <property type="project" value="TreeGrafter"/>
</dbReference>
<feature type="compositionally biased region" description="Basic and acidic residues" evidence="4">
    <location>
        <begin position="154"/>
        <end position="165"/>
    </location>
</feature>
<protein>
    <submittedName>
        <fullName evidence="8">Betacellulin, epidermal growth factor family member</fullName>
    </submittedName>
</protein>
<dbReference type="PROSITE" id="PS00022">
    <property type="entry name" value="EGF_1"/>
    <property type="match status" value="1"/>
</dbReference>
<feature type="signal peptide" evidence="6">
    <location>
        <begin position="1"/>
        <end position="23"/>
    </location>
</feature>
<feature type="disulfide bond" evidence="3">
    <location>
        <begin position="88"/>
        <end position="97"/>
    </location>
</feature>
<evidence type="ECO:0000256" key="4">
    <source>
        <dbReference type="SAM" id="MobiDB-lite"/>
    </source>
</evidence>
<dbReference type="GO" id="GO:0007173">
    <property type="term" value="P:epidermal growth factor receptor signaling pathway"/>
    <property type="evidence" value="ECO:0007669"/>
    <property type="project" value="TreeGrafter"/>
</dbReference>
<evidence type="ECO:0000256" key="2">
    <source>
        <dbReference type="ARBA" id="ARBA00023157"/>
    </source>
</evidence>